<dbReference type="Proteomes" id="UP001208794">
    <property type="component" value="Unassembled WGS sequence"/>
</dbReference>
<gene>
    <name evidence="1" type="ORF">ND855_18380</name>
</gene>
<organism evidence="1 2">
    <name type="scientific">Leptospira paudalimensis</name>
    <dbReference type="NCBI Taxonomy" id="2950024"/>
    <lineage>
        <taxon>Bacteria</taxon>
        <taxon>Pseudomonadati</taxon>
        <taxon>Spirochaetota</taxon>
        <taxon>Spirochaetia</taxon>
        <taxon>Leptospirales</taxon>
        <taxon>Leptospiraceae</taxon>
        <taxon>Leptospira</taxon>
    </lineage>
</organism>
<dbReference type="RefSeq" id="WP_265359666.1">
    <property type="nucleotide sequence ID" value="NZ_JAMQPR010000003.1"/>
</dbReference>
<dbReference type="EMBL" id="JAMQPR010000003">
    <property type="protein sequence ID" value="MCW7506108.1"/>
    <property type="molecule type" value="Genomic_DNA"/>
</dbReference>
<sequence>MNIFKILASGDGSINEPNVSAFLAYLLDCFEDHGLRDEFLRRILRIFYSLADTPDSQKYLVKENDEITDLSANSNFEIEVFLEQAFHSLDSKTKQIVDIVILIFEKENYSKESYAKELVKSKSSRTLRKIFLIENKIRENSISDQNQLINQYNYAIQTLSKEIESTKLNDNILDLISFIFISPDGPKSKNAFENFEKVLPNCPKAHILWNNNNGIIEYSEDPIIAILKEIIFDSQNGEIEPIHSECLYLLKSFINFIECDFKSKFEEKTEGKFTREIEYNFVNFSGKKRHLFTTENWTLIESLSSYLKKEFSNKITQRHSTSHPISIFLNDSVGINKPLKIFSISKKGSKLEIKILYKRLQESDYIKSQIEEYLKNSKIESKSKDNKFFIPCDNFELNKIIKLFTFYIQQIEQKTT</sequence>
<keyword evidence="2" id="KW-1185">Reference proteome</keyword>
<accession>A0ABT3MCJ4</accession>
<name>A0ABT3MCJ4_9LEPT</name>
<protein>
    <submittedName>
        <fullName evidence="1">Uncharacterized protein</fullName>
    </submittedName>
</protein>
<reference evidence="1 2" key="1">
    <citation type="submission" date="2022-06" db="EMBL/GenBank/DDBJ databases">
        <title>Leptospira isolates from biofilms formed at urban environments.</title>
        <authorList>
            <person name="Ribeiro P.S."/>
            <person name="Sousa T."/>
            <person name="Carvalho N."/>
            <person name="Aburjaile F."/>
            <person name="Neves F."/>
            <person name="Oliveira D."/>
            <person name="Blanco L."/>
            <person name="Lima J."/>
            <person name="Costa F."/>
            <person name="Brenig B."/>
            <person name="Soares S."/>
            <person name="Ramos R."/>
            <person name="Goes-Neto A."/>
            <person name="Matiuzzi M."/>
            <person name="Azevedo V."/>
            <person name="Ristow P."/>
        </authorList>
    </citation>
    <scope>NUCLEOTIDE SEQUENCE [LARGE SCALE GENOMIC DNA]</scope>
    <source>
        <strain evidence="1 2">VSF14</strain>
    </source>
</reference>
<evidence type="ECO:0000313" key="1">
    <source>
        <dbReference type="EMBL" id="MCW7506108.1"/>
    </source>
</evidence>
<proteinExistence type="predicted"/>
<evidence type="ECO:0000313" key="2">
    <source>
        <dbReference type="Proteomes" id="UP001208794"/>
    </source>
</evidence>
<comment type="caution">
    <text evidence="1">The sequence shown here is derived from an EMBL/GenBank/DDBJ whole genome shotgun (WGS) entry which is preliminary data.</text>
</comment>